<gene>
    <name evidence="4" type="ORF">ACFOEX_12230</name>
</gene>
<evidence type="ECO:0000256" key="1">
    <source>
        <dbReference type="ARBA" id="ARBA00010211"/>
    </source>
</evidence>
<dbReference type="RefSeq" id="WP_376828888.1">
    <property type="nucleotide sequence ID" value="NZ_JBHLWR010000004.1"/>
</dbReference>
<keyword evidence="2" id="KW-0479">Metal-binding</keyword>
<dbReference type="Pfam" id="PF01557">
    <property type="entry name" value="FAA_hydrolase"/>
    <property type="match status" value="1"/>
</dbReference>
<dbReference type="InterPro" id="IPR051121">
    <property type="entry name" value="FAH"/>
</dbReference>
<dbReference type="GO" id="GO:0016787">
    <property type="term" value="F:hydrolase activity"/>
    <property type="evidence" value="ECO:0007669"/>
    <property type="project" value="UniProtKB-KW"/>
</dbReference>
<dbReference type="InterPro" id="IPR011234">
    <property type="entry name" value="Fumarylacetoacetase-like_C"/>
</dbReference>
<protein>
    <submittedName>
        <fullName evidence="4">Fumarylacetoacetate hydrolase family protein</fullName>
    </submittedName>
</protein>
<proteinExistence type="inferred from homology"/>
<evidence type="ECO:0000256" key="2">
    <source>
        <dbReference type="ARBA" id="ARBA00022723"/>
    </source>
</evidence>
<sequence>MKLLRYGPPCAEKPGLLDAGGVIRDLSGVVPDISGATLGAESLARLRAIDPATLPEVPAGVRLGPCVAGTRNFVAVGLNYTDHAAETGMAPPAEPILFSKAPSCIVGPDDDVLIPPGSQKTDWEVELAIVIGERCSYVSEADALDHVAGYCLCNDLSERAYQMERGGTWMKGKGSPTFGPIGPWLVTVDELGDASDLRLWLSVNGQRVQDGTTANMIFKVPAIVSYVSQFMALEPGDLITTGTPAGVGMGMKPPRYLKPGDVIELGADGLGQQRQQVRATA</sequence>
<comment type="caution">
    <text evidence="4">The sequence shown here is derived from an EMBL/GenBank/DDBJ whole genome shotgun (WGS) entry which is preliminary data.</text>
</comment>
<name>A0ABV7LH97_9HYPH</name>
<dbReference type="Gene3D" id="3.90.850.10">
    <property type="entry name" value="Fumarylacetoacetase-like, C-terminal domain"/>
    <property type="match status" value="1"/>
</dbReference>
<feature type="domain" description="Fumarylacetoacetase-like C-terminal" evidence="3">
    <location>
        <begin position="73"/>
        <end position="278"/>
    </location>
</feature>
<dbReference type="EMBL" id="JBHRUV010000079">
    <property type="protein sequence ID" value="MFC3267113.1"/>
    <property type="molecule type" value="Genomic_DNA"/>
</dbReference>
<evidence type="ECO:0000313" key="5">
    <source>
        <dbReference type="Proteomes" id="UP001595536"/>
    </source>
</evidence>
<evidence type="ECO:0000313" key="4">
    <source>
        <dbReference type="EMBL" id="MFC3267113.1"/>
    </source>
</evidence>
<keyword evidence="4" id="KW-0378">Hydrolase</keyword>
<dbReference type="PANTHER" id="PTHR42796">
    <property type="entry name" value="FUMARYLACETOACETATE HYDROLASE DOMAIN-CONTAINING PROTEIN 2A-RELATED"/>
    <property type="match status" value="1"/>
</dbReference>
<comment type="similarity">
    <text evidence="1">Belongs to the FAH family.</text>
</comment>
<dbReference type="Proteomes" id="UP001595536">
    <property type="component" value="Unassembled WGS sequence"/>
</dbReference>
<accession>A0ABV7LH97</accession>
<keyword evidence="5" id="KW-1185">Reference proteome</keyword>
<dbReference type="InterPro" id="IPR036663">
    <property type="entry name" value="Fumarylacetoacetase_C_sf"/>
</dbReference>
<organism evidence="4 5">
    <name type="scientific">Camelimonas abortus</name>
    <dbReference type="NCBI Taxonomy" id="1017184"/>
    <lineage>
        <taxon>Bacteria</taxon>
        <taxon>Pseudomonadati</taxon>
        <taxon>Pseudomonadota</taxon>
        <taxon>Alphaproteobacteria</taxon>
        <taxon>Hyphomicrobiales</taxon>
        <taxon>Chelatococcaceae</taxon>
        <taxon>Camelimonas</taxon>
    </lineage>
</organism>
<dbReference type="PANTHER" id="PTHR42796:SF4">
    <property type="entry name" value="FUMARYLACETOACETATE HYDROLASE DOMAIN-CONTAINING PROTEIN 2A"/>
    <property type="match status" value="1"/>
</dbReference>
<evidence type="ECO:0000259" key="3">
    <source>
        <dbReference type="Pfam" id="PF01557"/>
    </source>
</evidence>
<dbReference type="SUPFAM" id="SSF56529">
    <property type="entry name" value="FAH"/>
    <property type="match status" value="1"/>
</dbReference>
<reference evidence="5" key="1">
    <citation type="journal article" date="2019" name="Int. J. Syst. Evol. Microbiol.">
        <title>The Global Catalogue of Microorganisms (GCM) 10K type strain sequencing project: providing services to taxonomists for standard genome sequencing and annotation.</title>
        <authorList>
            <consortium name="The Broad Institute Genomics Platform"/>
            <consortium name="The Broad Institute Genome Sequencing Center for Infectious Disease"/>
            <person name="Wu L."/>
            <person name="Ma J."/>
        </authorList>
    </citation>
    <scope>NUCLEOTIDE SEQUENCE [LARGE SCALE GENOMIC DNA]</scope>
    <source>
        <strain evidence="5">CCM 7941</strain>
    </source>
</reference>